<feature type="compositionally biased region" description="Low complexity" evidence="1">
    <location>
        <begin position="34"/>
        <end position="62"/>
    </location>
</feature>
<dbReference type="EMBL" id="CP012672">
    <property type="protein sequence ID" value="AUX35591.1"/>
    <property type="molecule type" value="Genomic_DNA"/>
</dbReference>
<evidence type="ECO:0000313" key="3">
    <source>
        <dbReference type="EMBL" id="AUX35591.1"/>
    </source>
</evidence>
<proteinExistence type="predicted"/>
<dbReference type="RefSeq" id="WP_129578583.1">
    <property type="nucleotide sequence ID" value="NZ_CP012672.1"/>
</dbReference>
<dbReference type="Proteomes" id="UP000295497">
    <property type="component" value="Chromosome"/>
</dbReference>
<accession>A0A4P2QZB7</accession>
<dbReference type="AlphaFoldDB" id="A0A4P2QZB7"/>
<feature type="chain" id="PRO_5020686985" evidence="2">
    <location>
        <begin position="23"/>
        <end position="214"/>
    </location>
</feature>
<reference evidence="3 4" key="1">
    <citation type="submission" date="2015-09" db="EMBL/GenBank/DDBJ databases">
        <title>Sorangium comparison.</title>
        <authorList>
            <person name="Zaburannyi N."/>
            <person name="Bunk B."/>
            <person name="Overmann J."/>
            <person name="Mueller R."/>
        </authorList>
    </citation>
    <scope>NUCLEOTIDE SEQUENCE [LARGE SCALE GENOMIC DNA]</scope>
    <source>
        <strain evidence="3 4">So ce836</strain>
    </source>
</reference>
<dbReference type="PROSITE" id="PS51257">
    <property type="entry name" value="PROKAR_LIPOPROTEIN"/>
    <property type="match status" value="1"/>
</dbReference>
<organism evidence="3 4">
    <name type="scientific">Sorangium cellulosum</name>
    <name type="common">Polyangium cellulosum</name>
    <dbReference type="NCBI Taxonomy" id="56"/>
    <lineage>
        <taxon>Bacteria</taxon>
        <taxon>Pseudomonadati</taxon>
        <taxon>Myxococcota</taxon>
        <taxon>Polyangia</taxon>
        <taxon>Polyangiales</taxon>
        <taxon>Polyangiaceae</taxon>
        <taxon>Sorangium</taxon>
    </lineage>
</organism>
<protein>
    <submittedName>
        <fullName evidence="3">TypeIV pilus assembly protein pilP</fullName>
    </submittedName>
</protein>
<evidence type="ECO:0000256" key="1">
    <source>
        <dbReference type="SAM" id="MobiDB-lite"/>
    </source>
</evidence>
<evidence type="ECO:0000313" key="4">
    <source>
        <dbReference type="Proteomes" id="UP000295497"/>
    </source>
</evidence>
<keyword evidence="2" id="KW-0732">Signal</keyword>
<dbReference type="Gene3D" id="2.30.30.830">
    <property type="match status" value="1"/>
</dbReference>
<gene>
    <name evidence="3" type="ORF">SOCE836_077860</name>
</gene>
<feature type="signal peptide" evidence="2">
    <location>
        <begin position="1"/>
        <end position="22"/>
    </location>
</feature>
<feature type="region of interest" description="Disordered" evidence="1">
    <location>
        <begin position="32"/>
        <end position="66"/>
    </location>
</feature>
<evidence type="ECO:0000256" key="2">
    <source>
        <dbReference type="SAM" id="SignalP"/>
    </source>
</evidence>
<name>A0A4P2QZB7_SORCE</name>
<sequence length="214" mass="22432">MNAGRMMLIALGATALAAASLAGCGDEPDVITTAPAKARPPSSASPARAAASAAASADAGAPELPPLPLREFQEADFSESDRSRDPFRSFASLFATQARGRVTIQRQVLVDRFALDELKLVGVVSRAPARALLTDPTGLGWVVKVGDFVGKAEIVHAGGPTGVDVAVNWRVDRIRDSDLVFIREDPSHPEIPPTTRVIALRPLGDTDESAFGSP</sequence>